<dbReference type="AlphaFoldDB" id="Q97MY4"/>
<protein>
    <recommendedName>
        <fullName evidence="3">Phage protein</fullName>
    </recommendedName>
</protein>
<evidence type="ECO:0000313" key="2">
    <source>
        <dbReference type="Proteomes" id="UP000000814"/>
    </source>
</evidence>
<reference evidence="1 2" key="1">
    <citation type="journal article" date="2001" name="J. Bacteriol.">
        <title>Genome sequence and comparative analysis of the solvent-producing bacterium Clostridium acetobutylicum.</title>
        <authorList>
            <person name="Nolling J."/>
            <person name="Breton G."/>
            <person name="Omelchenko M.V."/>
            <person name="Makarova K.S."/>
            <person name="Zeng Q."/>
            <person name="Gibson R."/>
            <person name="Lee H.M."/>
            <person name="Dubois J."/>
            <person name="Qiu D."/>
            <person name="Hitti J."/>
            <person name="Wolf Y.I."/>
            <person name="Tatusov R.L."/>
            <person name="Sabathe F."/>
            <person name="Doucette-Stamm L."/>
            <person name="Soucaille P."/>
            <person name="Daly M.J."/>
            <person name="Bennett G.N."/>
            <person name="Koonin E.V."/>
            <person name="Smith D.R."/>
        </authorList>
    </citation>
    <scope>NUCLEOTIDE SEQUENCE [LARGE SCALE GENOMIC DNA]</scope>
    <source>
        <strain evidence="2">ATCC 824 / DSM 792 / JCM 1419 / LMG 5710 / VKM B-1787</strain>
    </source>
</reference>
<evidence type="ECO:0008006" key="3">
    <source>
        <dbReference type="Google" id="ProtNLM"/>
    </source>
</evidence>
<name>Q97MY4_CLOAB</name>
<dbReference type="Proteomes" id="UP000000814">
    <property type="component" value="Chromosome"/>
</dbReference>
<keyword evidence="2" id="KW-1185">Reference proteome</keyword>
<dbReference type="KEGG" id="cac:CA_C0056"/>
<accession>Q97MY4</accession>
<dbReference type="OrthoDB" id="2082019at2"/>
<dbReference type="PIR" id="G96906">
    <property type="entry name" value="G96906"/>
</dbReference>
<evidence type="ECO:0000313" key="1">
    <source>
        <dbReference type="EMBL" id="AAK78042.1"/>
    </source>
</evidence>
<dbReference type="EMBL" id="AE001437">
    <property type="protein sequence ID" value="AAK78042.1"/>
    <property type="molecule type" value="Genomic_DNA"/>
</dbReference>
<gene>
    <name evidence="1" type="ordered locus">CA_C0056</name>
</gene>
<dbReference type="PATRIC" id="fig|272562.8.peg.237"/>
<sequence>MLELYKVIYEIVSPIVDSYYEHYPGGKEKVYPYAEISFPKVKANNEYSSLNELYIDIWDNKSEKIEEIENITDKLVQAIMNGLNTRIIKTDNMFIQINKDKTYRLDLTDTDANIIYKDTTNRLELQDIDEITQRRELRFLIKVYERKDIK</sequence>
<dbReference type="HOGENOM" id="CLU_1945015_0_0_9"/>
<dbReference type="eggNOG" id="ENOG50345YQ">
    <property type="taxonomic scope" value="Bacteria"/>
</dbReference>
<proteinExistence type="predicted"/>
<dbReference type="STRING" id="272562.CA_C0056"/>
<organism evidence="1 2">
    <name type="scientific">Clostridium acetobutylicum (strain ATCC 824 / DSM 792 / JCM 1419 / IAM 19013 / LMG 5710 / NBRC 13948 / NRRL B-527 / VKM B-1787 / 2291 / W)</name>
    <dbReference type="NCBI Taxonomy" id="272562"/>
    <lineage>
        <taxon>Bacteria</taxon>
        <taxon>Bacillati</taxon>
        <taxon>Bacillota</taxon>
        <taxon>Clostridia</taxon>
        <taxon>Eubacteriales</taxon>
        <taxon>Clostridiaceae</taxon>
        <taxon>Clostridium</taxon>
    </lineage>
</organism>